<name>A0A2M7QK26_9BACT</name>
<keyword evidence="1" id="KW-0472">Membrane</keyword>
<feature type="transmembrane region" description="Helical" evidence="1">
    <location>
        <begin position="6"/>
        <end position="28"/>
    </location>
</feature>
<accession>A0A2M7QK26</accession>
<dbReference type="EMBL" id="PFLI01000052">
    <property type="protein sequence ID" value="PIY72345.1"/>
    <property type="molecule type" value="Genomic_DNA"/>
</dbReference>
<protein>
    <recommendedName>
        <fullName evidence="2">DUF7489 domain-containing protein</fullName>
    </recommendedName>
</protein>
<dbReference type="Proteomes" id="UP000229401">
    <property type="component" value="Unassembled WGS sequence"/>
</dbReference>
<sequence>MEKYVVFGPMIIFMGFFLLLILGFFALVGKLVIKGKNQEWKGEVIDKSNFEKKDEDDHVSHILSLKVQLENGEAHNVPAQPDFYNQIKIGDKLEKKKGALWPVKIG</sequence>
<dbReference type="InterPro" id="IPR055912">
    <property type="entry name" value="DUF7489"/>
</dbReference>
<reference evidence="4" key="1">
    <citation type="submission" date="2017-09" db="EMBL/GenBank/DDBJ databases">
        <title>Depth-based differentiation of microbial function through sediment-hosted aquifers and enrichment of novel symbionts in the deep terrestrial subsurface.</title>
        <authorList>
            <person name="Probst A.J."/>
            <person name="Ladd B."/>
            <person name="Jarett J.K."/>
            <person name="Geller-Mcgrath D.E."/>
            <person name="Sieber C.M.K."/>
            <person name="Emerson J.B."/>
            <person name="Anantharaman K."/>
            <person name="Thomas B.C."/>
            <person name="Malmstrom R."/>
            <person name="Stieglmeier M."/>
            <person name="Klingl A."/>
            <person name="Woyke T."/>
            <person name="Ryan C.M."/>
            <person name="Banfield J.F."/>
        </authorList>
    </citation>
    <scope>NUCLEOTIDE SEQUENCE [LARGE SCALE GENOMIC DNA]</scope>
</reference>
<evidence type="ECO:0000313" key="4">
    <source>
        <dbReference type="Proteomes" id="UP000229401"/>
    </source>
</evidence>
<feature type="domain" description="DUF7489" evidence="2">
    <location>
        <begin position="36"/>
        <end position="104"/>
    </location>
</feature>
<organism evidence="3 4">
    <name type="scientific">Candidatus Roizmanbacteria bacterium CG_4_10_14_0_8_um_filter_33_9</name>
    <dbReference type="NCBI Taxonomy" id="1974826"/>
    <lineage>
        <taxon>Bacteria</taxon>
        <taxon>Candidatus Roizmaniibacteriota</taxon>
    </lineage>
</organism>
<keyword evidence="1" id="KW-0812">Transmembrane</keyword>
<evidence type="ECO:0000259" key="2">
    <source>
        <dbReference type="Pfam" id="PF24315"/>
    </source>
</evidence>
<evidence type="ECO:0000256" key="1">
    <source>
        <dbReference type="SAM" id="Phobius"/>
    </source>
</evidence>
<proteinExistence type="predicted"/>
<evidence type="ECO:0000313" key="3">
    <source>
        <dbReference type="EMBL" id="PIY72345.1"/>
    </source>
</evidence>
<keyword evidence="1" id="KW-1133">Transmembrane helix</keyword>
<dbReference type="Pfam" id="PF24315">
    <property type="entry name" value="DUF7489"/>
    <property type="match status" value="1"/>
</dbReference>
<comment type="caution">
    <text evidence="3">The sequence shown here is derived from an EMBL/GenBank/DDBJ whole genome shotgun (WGS) entry which is preliminary data.</text>
</comment>
<dbReference type="AlphaFoldDB" id="A0A2M7QK26"/>
<gene>
    <name evidence="3" type="ORF">COY87_01440</name>
</gene>